<dbReference type="EMBL" id="CAJVRM010000007">
    <property type="protein sequence ID" value="CAG8971069.1"/>
    <property type="molecule type" value="Genomic_DNA"/>
</dbReference>
<proteinExistence type="predicted"/>
<organism evidence="2 3">
    <name type="scientific">Hymenoscyphus albidus</name>
    <dbReference type="NCBI Taxonomy" id="595503"/>
    <lineage>
        <taxon>Eukaryota</taxon>
        <taxon>Fungi</taxon>
        <taxon>Dikarya</taxon>
        <taxon>Ascomycota</taxon>
        <taxon>Pezizomycotina</taxon>
        <taxon>Leotiomycetes</taxon>
        <taxon>Helotiales</taxon>
        <taxon>Helotiaceae</taxon>
        <taxon>Hymenoscyphus</taxon>
    </lineage>
</organism>
<evidence type="ECO:0000256" key="1">
    <source>
        <dbReference type="SAM" id="MobiDB-lite"/>
    </source>
</evidence>
<feature type="compositionally biased region" description="Basic and acidic residues" evidence="1">
    <location>
        <begin position="178"/>
        <end position="195"/>
    </location>
</feature>
<feature type="region of interest" description="Disordered" evidence="1">
    <location>
        <begin position="176"/>
        <end position="195"/>
    </location>
</feature>
<evidence type="ECO:0000313" key="2">
    <source>
        <dbReference type="EMBL" id="CAG8971069.1"/>
    </source>
</evidence>
<evidence type="ECO:0000313" key="3">
    <source>
        <dbReference type="Proteomes" id="UP000701801"/>
    </source>
</evidence>
<dbReference type="AlphaFoldDB" id="A0A9N9Q0W5"/>
<protein>
    <submittedName>
        <fullName evidence="2">Uncharacterized protein</fullName>
    </submittedName>
</protein>
<feature type="compositionally biased region" description="Acidic residues" evidence="1">
    <location>
        <begin position="76"/>
        <end position="85"/>
    </location>
</feature>
<name>A0A9N9Q0W5_9HELO</name>
<sequence>MVIRKLSKAKFDLEAFRKETFRSCEPQAAEGGKLTDRVGMDESLEGDLNYNPADNEDVAKGAGHEAATNEMLAEYASEEGTDTPSEELPTTPKNVVGKGPTKKTGKNMANASKAPLKKATPEWGKTDKKTADEETSENEPLGTTGKIDENQSEAVSARRFITVRRVIGIYSNVYGKSTKVDKRQERRFRRQELCE</sequence>
<feature type="region of interest" description="Disordered" evidence="1">
    <location>
        <begin position="43"/>
        <end position="153"/>
    </location>
</feature>
<reference evidence="2" key="1">
    <citation type="submission" date="2021-07" db="EMBL/GenBank/DDBJ databases">
        <authorList>
            <person name="Durling M."/>
        </authorList>
    </citation>
    <scope>NUCLEOTIDE SEQUENCE</scope>
</reference>
<dbReference type="Proteomes" id="UP000701801">
    <property type="component" value="Unassembled WGS sequence"/>
</dbReference>
<accession>A0A9N9Q0W5</accession>
<keyword evidence="3" id="KW-1185">Reference proteome</keyword>
<comment type="caution">
    <text evidence="2">The sequence shown here is derived from an EMBL/GenBank/DDBJ whole genome shotgun (WGS) entry which is preliminary data.</text>
</comment>
<gene>
    <name evidence="2" type="ORF">HYALB_00009669</name>
</gene>